<feature type="transmembrane region" description="Helical" evidence="1">
    <location>
        <begin position="259"/>
        <end position="284"/>
    </location>
</feature>
<dbReference type="AlphaFoldDB" id="A0A844FWS2"/>
<keyword evidence="1" id="KW-0812">Transmembrane</keyword>
<feature type="transmembrane region" description="Helical" evidence="1">
    <location>
        <begin position="131"/>
        <end position="147"/>
    </location>
</feature>
<feature type="transmembrane region" description="Helical" evidence="1">
    <location>
        <begin position="69"/>
        <end position="92"/>
    </location>
</feature>
<keyword evidence="1" id="KW-1133">Transmembrane helix</keyword>
<accession>A0A844FWS2</accession>
<evidence type="ECO:0000313" key="2">
    <source>
        <dbReference type="EMBL" id="MST95647.1"/>
    </source>
</evidence>
<name>A0A844FWS2_9BACT</name>
<feature type="transmembrane region" description="Helical" evidence="1">
    <location>
        <begin position="167"/>
        <end position="190"/>
    </location>
</feature>
<dbReference type="Proteomes" id="UP000435649">
    <property type="component" value="Unassembled WGS sequence"/>
</dbReference>
<gene>
    <name evidence="2" type="ORF">FYJ85_01110</name>
</gene>
<dbReference type="EMBL" id="VUNS01000001">
    <property type="protein sequence ID" value="MST95647.1"/>
    <property type="molecule type" value="Genomic_DNA"/>
</dbReference>
<dbReference type="RefSeq" id="WP_154416713.1">
    <property type="nucleotide sequence ID" value="NZ_VUNS01000001.1"/>
</dbReference>
<keyword evidence="3" id="KW-1185">Reference proteome</keyword>
<evidence type="ECO:0000313" key="3">
    <source>
        <dbReference type="Proteomes" id="UP000435649"/>
    </source>
</evidence>
<evidence type="ECO:0000256" key="1">
    <source>
        <dbReference type="SAM" id="Phobius"/>
    </source>
</evidence>
<protein>
    <submittedName>
        <fullName evidence="2">Uncharacterized protein</fullName>
    </submittedName>
</protein>
<keyword evidence="1" id="KW-0472">Membrane</keyword>
<reference evidence="2 3" key="1">
    <citation type="submission" date="2019-08" db="EMBL/GenBank/DDBJ databases">
        <title>In-depth cultivation of the pig gut microbiome towards novel bacterial diversity and tailored functional studies.</title>
        <authorList>
            <person name="Wylensek D."/>
            <person name="Hitch T.C.A."/>
            <person name="Clavel T."/>
        </authorList>
    </citation>
    <scope>NUCLEOTIDE SEQUENCE [LARGE SCALE GENOMIC DNA]</scope>
    <source>
        <strain evidence="2 3">BBE-744-WT-12</strain>
    </source>
</reference>
<organism evidence="2 3">
    <name type="scientific">Victivallis lenta</name>
    <dbReference type="NCBI Taxonomy" id="2606640"/>
    <lineage>
        <taxon>Bacteria</taxon>
        <taxon>Pseudomonadati</taxon>
        <taxon>Lentisphaerota</taxon>
        <taxon>Lentisphaeria</taxon>
        <taxon>Victivallales</taxon>
        <taxon>Victivallaceae</taxon>
        <taxon>Victivallis</taxon>
    </lineage>
</organism>
<comment type="caution">
    <text evidence="2">The sequence shown here is derived from an EMBL/GenBank/DDBJ whole genome shotgun (WGS) entry which is preliminary data.</text>
</comment>
<feature type="transmembrane region" description="Helical" evidence="1">
    <location>
        <begin position="98"/>
        <end position="119"/>
    </location>
</feature>
<feature type="transmembrane region" description="Helical" evidence="1">
    <location>
        <begin position="197"/>
        <end position="222"/>
    </location>
</feature>
<sequence length="329" mass="36676">MELPCYRVRLPEGEREVDALELLGWLRMEKVRTTVQVAPAGTDDWRPLHEAPGIAESAAVLVKAYRGSLLVFLWETPLFCLIAVVLPGLLLLCSSWSWPPFVASIFWLPFTGTALLYAYPDFLFRKPKPSPASLWPLLPYVNLAYGFRYGRRLPAAIPELPAWRRAALQICNAALWIAFAGFMLSLWIAPATRAGRLWVGCLLAGIGLAESAFYGFIAPAAYRRGKTFLRENPVEPYSGLWNPPLFRRLMWGPRPWRSLLRGVALLAAAVLLFGLLGAGPFLLVNHFRWEAARRAYPDIAVTAEELAAEPTAAGTGPGTGRIRRTCRFR</sequence>
<proteinExistence type="predicted"/>